<accession>A0A2A4SNL7</accession>
<dbReference type="EMBL" id="NVSR01000156">
    <property type="protein sequence ID" value="PCI22714.1"/>
    <property type="molecule type" value="Genomic_DNA"/>
</dbReference>
<reference evidence="2" key="1">
    <citation type="submission" date="2017-08" db="EMBL/GenBank/DDBJ databases">
        <title>A dynamic microbial community with high functional redundancy inhabits the cold, oxic subseafloor aquifer.</title>
        <authorList>
            <person name="Tully B.J."/>
            <person name="Wheat C.G."/>
            <person name="Glazer B.T."/>
            <person name="Huber J.A."/>
        </authorList>
    </citation>
    <scope>NUCLEOTIDE SEQUENCE [LARGE SCALE GENOMIC DNA]</scope>
</reference>
<comment type="caution">
    <text evidence="1">The sequence shown here is derived from an EMBL/GenBank/DDBJ whole genome shotgun (WGS) entry which is preliminary data.</text>
</comment>
<dbReference type="AlphaFoldDB" id="A0A2A4SNL7"/>
<gene>
    <name evidence="1" type="ORF">COB67_13285</name>
</gene>
<evidence type="ECO:0000313" key="2">
    <source>
        <dbReference type="Proteomes" id="UP000218113"/>
    </source>
</evidence>
<dbReference type="Proteomes" id="UP000218113">
    <property type="component" value="Unassembled WGS sequence"/>
</dbReference>
<dbReference type="PANTHER" id="PTHR39338">
    <property type="entry name" value="BLL5662 PROTEIN-RELATED"/>
    <property type="match status" value="1"/>
</dbReference>
<evidence type="ECO:0008006" key="3">
    <source>
        <dbReference type="Google" id="ProtNLM"/>
    </source>
</evidence>
<dbReference type="PANTHER" id="PTHR39338:SF7">
    <property type="entry name" value="BLL6692 PROTEIN"/>
    <property type="match status" value="1"/>
</dbReference>
<organism evidence="1 2">
    <name type="scientific">SAR324 cluster bacterium</name>
    <dbReference type="NCBI Taxonomy" id="2024889"/>
    <lineage>
        <taxon>Bacteria</taxon>
        <taxon>Deltaproteobacteria</taxon>
        <taxon>SAR324 cluster</taxon>
    </lineage>
</organism>
<sequence length="396" mass="45437">MLNGFVYLLQEYGVPVSMTYVMDFYKGLEDGLAETLDELFLFARLAFVKRVEHMDAYERAFAFYFYGVDIPKVAEGDPALFQTKQFREWLNKAIKKGDLPRHAMWELSHEELMKRFWDTVREQMEAHHGGSRWVGTGGKSPFGHSGAAVKGVRVYGESGNRSAVKVMGERKYVDYAATNTLSAQNIHQALQSLKNIVPAGAETDLQIDETIRQTARNGGEIELVFTRELRDKIKVRLLLDNGGSSMYPFIRLTELLFSKMQDRFQELKPYYFHNTVYGDIYTDPQRCVPFATSKLLQENPDTRIIIVGDASMAPEELYSSHGSIYFGATDDAEASGVWLQRIQERFKYCVWLNPIPADEWENSYGAWTINKIRSIFHMEDMTINGIKNAVEYLNNR</sequence>
<evidence type="ECO:0000313" key="1">
    <source>
        <dbReference type="EMBL" id="PCI22714.1"/>
    </source>
</evidence>
<name>A0A2A4SNL7_9DELT</name>
<proteinExistence type="predicted"/>
<protein>
    <recommendedName>
        <fullName evidence="3">VWA containing CoxE family protein</fullName>
    </recommendedName>
</protein>